<dbReference type="EMBL" id="CAJVCH010023248">
    <property type="protein sequence ID" value="CAG7694302.1"/>
    <property type="molecule type" value="Genomic_DNA"/>
</dbReference>
<feature type="non-terminal residue" evidence="2">
    <location>
        <position position="1"/>
    </location>
</feature>
<organism evidence="2 3">
    <name type="scientific">Allacma fusca</name>
    <dbReference type="NCBI Taxonomy" id="39272"/>
    <lineage>
        <taxon>Eukaryota</taxon>
        <taxon>Metazoa</taxon>
        <taxon>Ecdysozoa</taxon>
        <taxon>Arthropoda</taxon>
        <taxon>Hexapoda</taxon>
        <taxon>Collembola</taxon>
        <taxon>Symphypleona</taxon>
        <taxon>Sminthuridae</taxon>
        <taxon>Allacma</taxon>
    </lineage>
</organism>
<comment type="caution">
    <text evidence="2">The sequence shown here is derived from an EMBL/GenBank/DDBJ whole genome shotgun (WGS) entry which is preliminary data.</text>
</comment>
<dbReference type="AlphaFoldDB" id="A0A8J2J4I6"/>
<dbReference type="InterPro" id="IPR032632">
    <property type="entry name" value="Peptidase_M16_M"/>
</dbReference>
<evidence type="ECO:0000313" key="2">
    <source>
        <dbReference type="EMBL" id="CAG7694302.1"/>
    </source>
</evidence>
<dbReference type="OrthoDB" id="952271at2759"/>
<evidence type="ECO:0000313" key="3">
    <source>
        <dbReference type="Proteomes" id="UP000708208"/>
    </source>
</evidence>
<dbReference type="Pfam" id="PF16187">
    <property type="entry name" value="Peptidase_M16_M"/>
    <property type="match status" value="1"/>
</dbReference>
<evidence type="ECO:0000259" key="1">
    <source>
        <dbReference type="Pfam" id="PF16187"/>
    </source>
</evidence>
<gene>
    <name evidence="2" type="ORF">AFUS01_LOCUS3823</name>
</gene>
<accession>A0A8J2J4I6</accession>
<dbReference type="Proteomes" id="UP000708208">
    <property type="component" value="Unassembled WGS sequence"/>
</dbReference>
<protein>
    <recommendedName>
        <fullName evidence="1">Peptidase M16 middle/third domain-containing protein</fullName>
    </recommendedName>
</protein>
<sequence length="42" mass="4967">MIHPTNMRMIISTKENEGIANKVEEWYGAKYRYSKIDHALVQ</sequence>
<proteinExistence type="predicted"/>
<keyword evidence="3" id="KW-1185">Reference proteome</keyword>
<reference evidence="2" key="1">
    <citation type="submission" date="2021-06" db="EMBL/GenBank/DDBJ databases">
        <authorList>
            <person name="Hodson N. C."/>
            <person name="Mongue J. A."/>
            <person name="Jaron S. K."/>
        </authorList>
    </citation>
    <scope>NUCLEOTIDE SEQUENCE</scope>
</reference>
<name>A0A8J2J4I6_9HEXA</name>
<feature type="domain" description="Peptidase M16 middle/third" evidence="1">
    <location>
        <begin position="2"/>
        <end position="42"/>
    </location>
</feature>